<keyword evidence="4" id="KW-1003">Cell membrane</keyword>
<feature type="transmembrane region" description="Helical" evidence="10">
    <location>
        <begin position="184"/>
        <end position="206"/>
    </location>
</feature>
<evidence type="ECO:0000256" key="4">
    <source>
        <dbReference type="ARBA" id="ARBA00022475"/>
    </source>
</evidence>
<proteinExistence type="inferred from homology"/>
<dbReference type="AlphaFoldDB" id="A0A644V4B3"/>
<evidence type="ECO:0000256" key="1">
    <source>
        <dbReference type="ARBA" id="ARBA00004651"/>
    </source>
</evidence>
<dbReference type="PANTHER" id="PTHR30081:SF8">
    <property type="entry name" value="PROTEIN TRANSLOCASE SUBUNIT SECF"/>
    <property type="match status" value="1"/>
</dbReference>
<dbReference type="PRINTS" id="PR01755">
    <property type="entry name" value="SECFTRNLCASE"/>
</dbReference>
<evidence type="ECO:0000256" key="7">
    <source>
        <dbReference type="ARBA" id="ARBA00022989"/>
    </source>
</evidence>
<dbReference type="InterPro" id="IPR005665">
    <property type="entry name" value="SecF_bac"/>
</dbReference>
<dbReference type="GO" id="GO:0005886">
    <property type="term" value="C:plasma membrane"/>
    <property type="evidence" value="ECO:0007669"/>
    <property type="project" value="UniProtKB-SubCell"/>
</dbReference>
<keyword evidence="7 10" id="KW-1133">Transmembrane helix</keyword>
<dbReference type="Gene3D" id="1.20.1640.10">
    <property type="entry name" value="Multidrug efflux transporter AcrB transmembrane domain"/>
    <property type="match status" value="1"/>
</dbReference>
<dbReference type="NCBIfam" id="TIGR00966">
    <property type="entry name" value="transloc_SecF"/>
    <property type="match status" value="1"/>
</dbReference>
<evidence type="ECO:0000256" key="6">
    <source>
        <dbReference type="ARBA" id="ARBA00022927"/>
    </source>
</evidence>
<name>A0A644V4B3_9ZZZZ</name>
<dbReference type="InterPro" id="IPR022645">
    <property type="entry name" value="SecD/SecF_bac"/>
</dbReference>
<feature type="transmembrane region" description="Helical" evidence="10">
    <location>
        <begin position="12"/>
        <end position="31"/>
    </location>
</feature>
<feature type="domain" description="Protein export membrane protein SecD/SecF C-terminal" evidence="11">
    <location>
        <begin position="107"/>
        <end position="287"/>
    </location>
</feature>
<comment type="caution">
    <text evidence="12">The sequence shown here is derived from an EMBL/GenBank/DDBJ whole genome shotgun (WGS) entry which is preliminary data.</text>
</comment>
<protein>
    <recommendedName>
        <fullName evidence="2">Protein translocase subunit SecF</fullName>
    </recommendedName>
</protein>
<dbReference type="SUPFAM" id="SSF82866">
    <property type="entry name" value="Multidrug efflux transporter AcrB transmembrane domain"/>
    <property type="match status" value="1"/>
</dbReference>
<feature type="transmembrane region" description="Helical" evidence="10">
    <location>
        <begin position="127"/>
        <end position="148"/>
    </location>
</feature>
<accession>A0A644V4B3</accession>
<keyword evidence="9 10" id="KW-0472">Membrane</keyword>
<dbReference type="HAMAP" id="MF_01464_B">
    <property type="entry name" value="SecF_B"/>
    <property type="match status" value="1"/>
</dbReference>
<keyword evidence="8" id="KW-0811">Translocation</keyword>
<evidence type="ECO:0000259" key="11">
    <source>
        <dbReference type="Pfam" id="PF02355"/>
    </source>
</evidence>
<evidence type="ECO:0000256" key="5">
    <source>
        <dbReference type="ARBA" id="ARBA00022692"/>
    </source>
</evidence>
<dbReference type="GO" id="GO:0006886">
    <property type="term" value="P:intracellular protein transport"/>
    <property type="evidence" value="ECO:0007669"/>
    <property type="project" value="InterPro"/>
</dbReference>
<keyword evidence="6" id="KW-0653">Protein transport</keyword>
<evidence type="ECO:0000256" key="2">
    <source>
        <dbReference type="ARBA" id="ARBA00015792"/>
    </source>
</evidence>
<sequence>MFSIVKNYKMFFAVTVVFIMVGIGSMFMQSFNLGIDFTGGSIIDLKFGSPVSVSQVRDVLKEHDLGNSVIQLGTSDSNITTSESVLIRTGILDDDARRAVMSDLTSKLGDYQILRVEQVGATVGSELVQQAALAVVLSWVLMIIYITYRFEFKFAISAIIGLVIDVTVVLCYFSLFHLEMDSSFVAALLTVVGYSVNGTIVIFDRIRENLKTHRRSEDLGEMVDRSIWQCMTRSVYTMLSTLFAVVAIFLFGGDTIHNFAFAMLVGFASGFYTSTFLAGPLWAILKNNGEASKQVVSKTKVV</sequence>
<dbReference type="InterPro" id="IPR022646">
    <property type="entry name" value="SecD/SecF_CS"/>
</dbReference>
<dbReference type="Pfam" id="PF02355">
    <property type="entry name" value="SecD_SecF_C"/>
    <property type="match status" value="1"/>
</dbReference>
<evidence type="ECO:0000256" key="10">
    <source>
        <dbReference type="SAM" id="Phobius"/>
    </source>
</evidence>
<feature type="transmembrane region" description="Helical" evidence="10">
    <location>
        <begin position="235"/>
        <end position="253"/>
    </location>
</feature>
<feature type="transmembrane region" description="Helical" evidence="10">
    <location>
        <begin position="155"/>
        <end position="178"/>
    </location>
</feature>
<reference evidence="12" key="1">
    <citation type="submission" date="2019-08" db="EMBL/GenBank/DDBJ databases">
        <authorList>
            <person name="Kucharzyk K."/>
            <person name="Murdoch R.W."/>
            <person name="Higgins S."/>
            <person name="Loffler F."/>
        </authorList>
    </citation>
    <scope>NUCLEOTIDE SEQUENCE</scope>
</reference>
<dbReference type="InterPro" id="IPR055344">
    <property type="entry name" value="SecD_SecF_C_bact"/>
</dbReference>
<organism evidence="12">
    <name type="scientific">bioreactor metagenome</name>
    <dbReference type="NCBI Taxonomy" id="1076179"/>
    <lineage>
        <taxon>unclassified sequences</taxon>
        <taxon>metagenomes</taxon>
        <taxon>ecological metagenomes</taxon>
    </lineage>
</organism>
<gene>
    <name evidence="12" type="primary">secF_5</name>
    <name evidence="12" type="ORF">SDC9_32163</name>
</gene>
<keyword evidence="3" id="KW-0813">Transport</keyword>
<dbReference type="PANTHER" id="PTHR30081">
    <property type="entry name" value="PROTEIN-EXPORT MEMBRANE PROTEIN SEC"/>
    <property type="match status" value="1"/>
</dbReference>
<keyword evidence="5 10" id="KW-0812">Transmembrane</keyword>
<comment type="subcellular location">
    <subcellularLocation>
        <location evidence="1">Cell membrane</location>
        <topology evidence="1">Multi-pass membrane protein</topology>
    </subcellularLocation>
</comment>
<dbReference type="InterPro" id="IPR022813">
    <property type="entry name" value="SecD/SecF_arch_bac"/>
</dbReference>
<evidence type="ECO:0000256" key="8">
    <source>
        <dbReference type="ARBA" id="ARBA00023010"/>
    </source>
</evidence>
<evidence type="ECO:0000256" key="9">
    <source>
        <dbReference type="ARBA" id="ARBA00023136"/>
    </source>
</evidence>
<dbReference type="GO" id="GO:0015450">
    <property type="term" value="F:protein-transporting ATPase activity"/>
    <property type="evidence" value="ECO:0007669"/>
    <property type="project" value="InterPro"/>
</dbReference>
<dbReference type="NCBIfam" id="TIGR00916">
    <property type="entry name" value="2A0604s01"/>
    <property type="match status" value="1"/>
</dbReference>
<dbReference type="InterPro" id="IPR048634">
    <property type="entry name" value="SecD_SecF_C"/>
</dbReference>
<dbReference type="Pfam" id="PF07549">
    <property type="entry name" value="Sec_GG"/>
    <property type="match status" value="1"/>
</dbReference>
<evidence type="ECO:0000256" key="3">
    <source>
        <dbReference type="ARBA" id="ARBA00022448"/>
    </source>
</evidence>
<evidence type="ECO:0000313" key="12">
    <source>
        <dbReference type="EMBL" id="MPL86186.1"/>
    </source>
</evidence>
<dbReference type="EMBL" id="VSSQ01000218">
    <property type="protein sequence ID" value="MPL86186.1"/>
    <property type="molecule type" value="Genomic_DNA"/>
</dbReference>
<feature type="transmembrane region" description="Helical" evidence="10">
    <location>
        <begin position="259"/>
        <end position="285"/>
    </location>
</feature>